<dbReference type="PANTHER" id="PTHR11229">
    <property type="entry name" value="50S RIBOSOMAL PROTEIN L3"/>
    <property type="match status" value="1"/>
</dbReference>
<keyword evidence="4 7" id="KW-0689">Ribosomal protein</keyword>
<keyword evidence="12" id="KW-1185">Reference proteome</keyword>
<dbReference type="GO" id="GO:0006412">
    <property type="term" value="P:translation"/>
    <property type="evidence" value="ECO:0007669"/>
    <property type="project" value="UniProtKB-UniRule"/>
</dbReference>
<dbReference type="SUPFAM" id="SSF50447">
    <property type="entry name" value="Translation proteins"/>
    <property type="match status" value="1"/>
</dbReference>
<evidence type="ECO:0000256" key="1">
    <source>
        <dbReference type="ARBA" id="ARBA00006540"/>
    </source>
</evidence>
<dbReference type="InterPro" id="IPR019926">
    <property type="entry name" value="Ribosomal_uL3_CS"/>
</dbReference>
<keyword evidence="5 7" id="KW-0687">Ribonucleoprotein</keyword>
<evidence type="ECO:0000313" key="11">
    <source>
        <dbReference type="EMBL" id="VVM06700.1"/>
    </source>
</evidence>
<accession>A0A5E6MCP2</accession>
<dbReference type="Proteomes" id="UP000334923">
    <property type="component" value="Unassembled WGS sequence"/>
</dbReference>
<evidence type="ECO:0000256" key="7">
    <source>
        <dbReference type="HAMAP-Rule" id="MF_01325"/>
    </source>
</evidence>
<dbReference type="PANTHER" id="PTHR11229:SF16">
    <property type="entry name" value="LARGE RIBOSOMAL SUBUNIT PROTEIN UL3C"/>
    <property type="match status" value="1"/>
</dbReference>
<dbReference type="EMBL" id="CABFVA020000073">
    <property type="protein sequence ID" value="VVM06700.1"/>
    <property type="molecule type" value="Genomic_DNA"/>
</dbReference>
<evidence type="ECO:0000256" key="5">
    <source>
        <dbReference type="ARBA" id="ARBA00023274"/>
    </source>
</evidence>
<dbReference type="InterPro" id="IPR019927">
    <property type="entry name" value="Ribosomal_uL3_bac/org-type"/>
</dbReference>
<dbReference type="InterPro" id="IPR009000">
    <property type="entry name" value="Transl_B-barrel_sf"/>
</dbReference>
<evidence type="ECO:0000256" key="3">
    <source>
        <dbReference type="ARBA" id="ARBA00022884"/>
    </source>
</evidence>
<evidence type="ECO:0000256" key="4">
    <source>
        <dbReference type="ARBA" id="ARBA00022980"/>
    </source>
</evidence>
<feature type="region of interest" description="Disordered" evidence="10">
    <location>
        <begin position="206"/>
        <end position="231"/>
    </location>
</feature>
<dbReference type="Gene3D" id="3.30.160.810">
    <property type="match status" value="1"/>
</dbReference>
<comment type="subunit">
    <text evidence="7 9">Part of the 50S ribosomal subunit. Forms a cluster with proteins L14 and L19.</text>
</comment>
<comment type="similarity">
    <text evidence="1 7 8">Belongs to the universal ribosomal protein uL3 family.</text>
</comment>
<evidence type="ECO:0000313" key="12">
    <source>
        <dbReference type="Proteomes" id="UP000334923"/>
    </source>
</evidence>
<organism evidence="11 12">
    <name type="scientific">Methylacidimicrobium tartarophylax</name>
    <dbReference type="NCBI Taxonomy" id="1041768"/>
    <lineage>
        <taxon>Bacteria</taxon>
        <taxon>Pseudomonadati</taxon>
        <taxon>Verrucomicrobiota</taxon>
        <taxon>Methylacidimicrobium</taxon>
    </lineage>
</organism>
<dbReference type="GO" id="GO:0019843">
    <property type="term" value="F:rRNA binding"/>
    <property type="evidence" value="ECO:0007669"/>
    <property type="project" value="UniProtKB-UniRule"/>
</dbReference>
<sequence>MSMGLLGRKLGMTQVYDAEGNLVPVTVVGVEPNVVVRSQARQDGSKSVQTSFETVREKSLTKPVRGHLAKAGVASRRFLREFTVAASEEWNPGQEVGVTLFRPGQLVDVSGISKGKGFQGVMKRHNFSGQGAAHGSKMHRRNGAVGCRSTPGRIFRNQGMPGQLGNVKTTVQDLPVVAVREEDRALLIRGSVPGARGGLVVVRSAIKGQPKPQEKPQAKGGKAQTGKPSRK</sequence>
<comment type="function">
    <text evidence="7 9">One of the primary rRNA binding proteins, it binds directly near the 3'-end of the 23S rRNA, where it nucleates assembly of the 50S subunit.</text>
</comment>
<dbReference type="RefSeq" id="WP_142660212.1">
    <property type="nucleotide sequence ID" value="NZ_CABFVA020000073.1"/>
</dbReference>
<dbReference type="PROSITE" id="PS00474">
    <property type="entry name" value="RIBOSOMAL_L3"/>
    <property type="match status" value="1"/>
</dbReference>
<evidence type="ECO:0000256" key="6">
    <source>
        <dbReference type="ARBA" id="ARBA00035243"/>
    </source>
</evidence>
<dbReference type="Pfam" id="PF00297">
    <property type="entry name" value="Ribosomal_L3"/>
    <property type="match status" value="1"/>
</dbReference>
<dbReference type="FunFam" id="2.40.30.10:FF:000004">
    <property type="entry name" value="50S ribosomal protein L3"/>
    <property type="match status" value="1"/>
</dbReference>
<dbReference type="HAMAP" id="MF_01325_B">
    <property type="entry name" value="Ribosomal_uL3_B"/>
    <property type="match status" value="1"/>
</dbReference>
<evidence type="ECO:0000256" key="8">
    <source>
        <dbReference type="RuleBase" id="RU003905"/>
    </source>
</evidence>
<dbReference type="AlphaFoldDB" id="A0A5E6MCP2"/>
<protein>
    <recommendedName>
        <fullName evidence="6 7">Large ribosomal subunit protein uL3</fullName>
    </recommendedName>
</protein>
<reference evidence="11 12" key="1">
    <citation type="submission" date="2019-09" db="EMBL/GenBank/DDBJ databases">
        <authorList>
            <person name="Cremers G."/>
        </authorList>
    </citation>
    <scope>NUCLEOTIDE SEQUENCE [LARGE SCALE GENOMIC DNA]</scope>
    <source>
        <strain evidence="11">4A</strain>
    </source>
</reference>
<keyword evidence="2 7" id="KW-0699">rRNA-binding</keyword>
<dbReference type="OrthoDB" id="9806135at2"/>
<dbReference type="Gene3D" id="2.40.30.10">
    <property type="entry name" value="Translation factors"/>
    <property type="match status" value="1"/>
</dbReference>
<dbReference type="NCBIfam" id="TIGR03625">
    <property type="entry name" value="L3_bact"/>
    <property type="match status" value="1"/>
</dbReference>
<evidence type="ECO:0000256" key="2">
    <source>
        <dbReference type="ARBA" id="ARBA00022730"/>
    </source>
</evidence>
<gene>
    <name evidence="7 11" type="primary">rplC</name>
    <name evidence="11" type="ORF">MAMT_01361</name>
</gene>
<dbReference type="InterPro" id="IPR000597">
    <property type="entry name" value="Ribosomal_uL3"/>
</dbReference>
<evidence type="ECO:0000256" key="9">
    <source>
        <dbReference type="RuleBase" id="RU003906"/>
    </source>
</evidence>
<proteinExistence type="inferred from homology"/>
<name>A0A5E6MCP2_9BACT</name>
<dbReference type="GO" id="GO:0003735">
    <property type="term" value="F:structural constituent of ribosome"/>
    <property type="evidence" value="ECO:0007669"/>
    <property type="project" value="UniProtKB-UniRule"/>
</dbReference>
<evidence type="ECO:0000256" key="10">
    <source>
        <dbReference type="SAM" id="MobiDB-lite"/>
    </source>
</evidence>
<dbReference type="GO" id="GO:0022625">
    <property type="term" value="C:cytosolic large ribosomal subunit"/>
    <property type="evidence" value="ECO:0007669"/>
    <property type="project" value="TreeGrafter"/>
</dbReference>
<keyword evidence="3 7" id="KW-0694">RNA-binding</keyword>